<dbReference type="Proteomes" id="UP000032544">
    <property type="component" value="Unassembled WGS sequence"/>
</dbReference>
<dbReference type="ESTHER" id="9bact-a0a0d8jfz2">
    <property type="family name" value="Carb_B_Bacteria"/>
</dbReference>
<gene>
    <name evidence="5" type="ORF">LH29_09960</name>
</gene>
<dbReference type="InterPro" id="IPR006311">
    <property type="entry name" value="TAT_signal"/>
</dbReference>
<feature type="domain" description="Carboxylesterase type B" evidence="4">
    <location>
        <begin position="54"/>
        <end position="543"/>
    </location>
</feature>
<feature type="chain" id="PRO_5005115512" description="Carboxylic ester hydrolase" evidence="3">
    <location>
        <begin position="32"/>
        <end position="559"/>
    </location>
</feature>
<dbReference type="PATRIC" id="fig|1544798.3.peg.2001"/>
<comment type="caution">
    <text evidence="5">The sequence shown here is derived from an EMBL/GenBank/DDBJ whole genome shotgun (WGS) entry which is preliminary data.</text>
</comment>
<dbReference type="InterPro" id="IPR019826">
    <property type="entry name" value="Carboxylesterase_B_AS"/>
</dbReference>
<evidence type="ECO:0000313" key="6">
    <source>
        <dbReference type="Proteomes" id="UP000032544"/>
    </source>
</evidence>
<reference evidence="5 6" key="1">
    <citation type="submission" date="2014-09" db="EMBL/GenBank/DDBJ databases">
        <title>Draft Genome Sequence of Draconibacterium sp. JN14CK-3.</title>
        <authorList>
            <person name="Dong C."/>
            <person name="Lai Q."/>
            <person name="Shao Z."/>
        </authorList>
    </citation>
    <scope>NUCLEOTIDE SEQUENCE [LARGE SCALE GENOMIC DNA]</scope>
    <source>
        <strain evidence="5 6">JN14CK-3</strain>
    </source>
</reference>
<dbReference type="InterPro" id="IPR029058">
    <property type="entry name" value="AB_hydrolase_fold"/>
</dbReference>
<dbReference type="STRING" id="1544798.LH29_09960"/>
<sequence>MKTNRRDFFQTMGAGAAGFGLATALPLASCAAPAESAAANDDEQILFIGDDIAIADTAYGKVKGFILRGITQFRGIPYGADTGGKNRFMPPQKPEPWNDIKPAVWWGNTAPQLMDGRYGNAYSSFVDHWNYDDVSEDCLKLNVWTPALDTNKRPVMVWLHGGGYTNGNGIEQDGYMGENLSRKGDIVFVSINHRLGPIGFSDLSGVGGEKYKDSGNVGALDMVAALEWVNQNIANFGGDPGNVTIMGQSGGGAKVCTLAAMPAAKGLVHKAVPLSGSTTEGMNQGYAQKLGEYVLKEAGLQASEIDKLQEIPWKEYILIANRASQKMREEEGGSGLIRIGFAPVADGVNIPKGTFYSEASGVSSDVPMLICTTFHEWGMARTMPEMEKITDEQAKEMLKDRAGFRGGLGDKAPEVYDAYAKVFPDAKPIEIMTLVASNRKGAVETATAKSKQGAPVYMAWFGWEPPLFDNRMRAFHCLDICFWFYNTDLMLTHTGGGARPRKLSEKMSDALLSFMKNGDPNCESMPAWPKFTAENGEVMILNDVCVAKNDPDREVREML</sequence>
<evidence type="ECO:0000256" key="3">
    <source>
        <dbReference type="RuleBase" id="RU361235"/>
    </source>
</evidence>
<dbReference type="AlphaFoldDB" id="A0A0D8JFZ2"/>
<keyword evidence="6" id="KW-1185">Reference proteome</keyword>
<dbReference type="SUPFAM" id="SSF53474">
    <property type="entry name" value="alpha/beta-Hydrolases"/>
    <property type="match status" value="1"/>
</dbReference>
<keyword evidence="2 3" id="KW-0378">Hydrolase</keyword>
<evidence type="ECO:0000259" key="4">
    <source>
        <dbReference type="Pfam" id="PF00135"/>
    </source>
</evidence>
<dbReference type="RefSeq" id="WP_045028126.1">
    <property type="nucleotide sequence ID" value="NZ_JRHC01000001.1"/>
</dbReference>
<name>A0A0D8JFZ2_9BACT</name>
<dbReference type="PROSITE" id="PS00122">
    <property type="entry name" value="CARBOXYLESTERASE_B_1"/>
    <property type="match status" value="1"/>
</dbReference>
<dbReference type="Pfam" id="PF00135">
    <property type="entry name" value="COesterase"/>
    <property type="match status" value="1"/>
</dbReference>
<dbReference type="InterPro" id="IPR002018">
    <property type="entry name" value="CarbesteraseB"/>
</dbReference>
<evidence type="ECO:0000256" key="2">
    <source>
        <dbReference type="ARBA" id="ARBA00022801"/>
    </source>
</evidence>
<dbReference type="Gene3D" id="3.40.50.1820">
    <property type="entry name" value="alpha/beta hydrolase"/>
    <property type="match status" value="1"/>
</dbReference>
<dbReference type="OrthoDB" id="9775851at2"/>
<feature type="signal peptide" evidence="3">
    <location>
        <begin position="1"/>
        <end position="31"/>
    </location>
</feature>
<organism evidence="5 6">
    <name type="scientific">Draconibacterium sediminis</name>
    <dbReference type="NCBI Taxonomy" id="1544798"/>
    <lineage>
        <taxon>Bacteria</taxon>
        <taxon>Pseudomonadati</taxon>
        <taxon>Bacteroidota</taxon>
        <taxon>Bacteroidia</taxon>
        <taxon>Marinilabiliales</taxon>
        <taxon>Prolixibacteraceae</taxon>
        <taxon>Draconibacterium</taxon>
    </lineage>
</organism>
<dbReference type="GO" id="GO:0016787">
    <property type="term" value="F:hydrolase activity"/>
    <property type="evidence" value="ECO:0007669"/>
    <property type="project" value="UniProtKB-KW"/>
</dbReference>
<protein>
    <recommendedName>
        <fullName evidence="3">Carboxylic ester hydrolase</fullName>
        <ecNumber evidence="3">3.1.1.-</ecNumber>
    </recommendedName>
</protein>
<evidence type="ECO:0000313" key="5">
    <source>
        <dbReference type="EMBL" id="KJF45639.1"/>
    </source>
</evidence>
<evidence type="ECO:0000256" key="1">
    <source>
        <dbReference type="ARBA" id="ARBA00005964"/>
    </source>
</evidence>
<dbReference type="PANTHER" id="PTHR11559">
    <property type="entry name" value="CARBOXYLESTERASE"/>
    <property type="match status" value="1"/>
</dbReference>
<proteinExistence type="inferred from homology"/>
<keyword evidence="3" id="KW-0732">Signal</keyword>
<accession>A0A0D8JFZ2</accession>
<dbReference type="EC" id="3.1.1.-" evidence="3"/>
<dbReference type="EMBL" id="JRHC01000001">
    <property type="protein sequence ID" value="KJF45639.1"/>
    <property type="molecule type" value="Genomic_DNA"/>
</dbReference>
<dbReference type="PROSITE" id="PS51318">
    <property type="entry name" value="TAT"/>
    <property type="match status" value="1"/>
</dbReference>
<comment type="similarity">
    <text evidence="1 3">Belongs to the type-B carboxylesterase/lipase family.</text>
</comment>
<dbReference type="InterPro" id="IPR050309">
    <property type="entry name" value="Type-B_Carboxylest/Lipase"/>
</dbReference>